<protein>
    <submittedName>
        <fullName evidence="2">Uncharacterized protein</fullName>
    </submittedName>
</protein>
<reference evidence="2" key="1">
    <citation type="submission" date="2014-11" db="EMBL/GenBank/DDBJ databases">
        <authorList>
            <person name="Amaro Gonzalez C."/>
        </authorList>
    </citation>
    <scope>NUCLEOTIDE SEQUENCE</scope>
</reference>
<name>A0A0E9XR79_ANGAN</name>
<dbReference type="AlphaFoldDB" id="A0A0E9XR79"/>
<reference evidence="2" key="2">
    <citation type="journal article" date="2015" name="Fish Shellfish Immunol.">
        <title>Early steps in the European eel (Anguilla anguilla)-Vibrio vulnificus interaction in the gills: Role of the RtxA13 toxin.</title>
        <authorList>
            <person name="Callol A."/>
            <person name="Pajuelo D."/>
            <person name="Ebbesson L."/>
            <person name="Teles M."/>
            <person name="MacKenzie S."/>
            <person name="Amaro C."/>
        </authorList>
    </citation>
    <scope>NUCLEOTIDE SEQUENCE</scope>
</reference>
<sequence>MPKATVPSKTPCGRWQETSEGTRLKGETHYALVSSGFRLLTNMVSQSVFTSAKLVATKQNS</sequence>
<feature type="region of interest" description="Disordered" evidence="1">
    <location>
        <begin position="1"/>
        <end position="21"/>
    </location>
</feature>
<evidence type="ECO:0000256" key="1">
    <source>
        <dbReference type="SAM" id="MobiDB-lite"/>
    </source>
</evidence>
<evidence type="ECO:0000313" key="2">
    <source>
        <dbReference type="EMBL" id="JAI04927.1"/>
    </source>
</evidence>
<proteinExistence type="predicted"/>
<accession>A0A0E9XR79</accession>
<dbReference type="EMBL" id="GBXM01003651">
    <property type="protein sequence ID" value="JAI04927.1"/>
    <property type="molecule type" value="Transcribed_RNA"/>
</dbReference>
<organism evidence="2">
    <name type="scientific">Anguilla anguilla</name>
    <name type="common">European freshwater eel</name>
    <name type="synonym">Muraena anguilla</name>
    <dbReference type="NCBI Taxonomy" id="7936"/>
    <lineage>
        <taxon>Eukaryota</taxon>
        <taxon>Metazoa</taxon>
        <taxon>Chordata</taxon>
        <taxon>Craniata</taxon>
        <taxon>Vertebrata</taxon>
        <taxon>Euteleostomi</taxon>
        <taxon>Actinopterygii</taxon>
        <taxon>Neopterygii</taxon>
        <taxon>Teleostei</taxon>
        <taxon>Anguilliformes</taxon>
        <taxon>Anguillidae</taxon>
        <taxon>Anguilla</taxon>
    </lineage>
</organism>